<comment type="caution">
    <text evidence="4">The sequence shown here is derived from an EMBL/GenBank/DDBJ whole genome shotgun (WGS) entry which is preliminary data.</text>
</comment>
<dbReference type="PANTHER" id="PTHR43877">
    <property type="entry name" value="AMINOALKYLPHOSPHONATE N-ACETYLTRANSFERASE-RELATED-RELATED"/>
    <property type="match status" value="1"/>
</dbReference>
<dbReference type="AlphaFoldDB" id="A0A852T0C2"/>
<evidence type="ECO:0000256" key="1">
    <source>
        <dbReference type="ARBA" id="ARBA00022679"/>
    </source>
</evidence>
<organism evidence="4 5">
    <name type="scientific">Leifsonia soli</name>
    <dbReference type="NCBI Taxonomy" id="582665"/>
    <lineage>
        <taxon>Bacteria</taxon>
        <taxon>Bacillati</taxon>
        <taxon>Actinomycetota</taxon>
        <taxon>Actinomycetes</taxon>
        <taxon>Micrococcales</taxon>
        <taxon>Microbacteriaceae</taxon>
        <taxon>Leifsonia</taxon>
    </lineage>
</organism>
<accession>A0A852T0C2</accession>
<dbReference type="GO" id="GO:0016747">
    <property type="term" value="F:acyltransferase activity, transferring groups other than amino-acyl groups"/>
    <property type="evidence" value="ECO:0007669"/>
    <property type="project" value="InterPro"/>
</dbReference>
<dbReference type="Gene3D" id="3.40.630.30">
    <property type="match status" value="1"/>
</dbReference>
<dbReference type="InterPro" id="IPR000182">
    <property type="entry name" value="GNAT_dom"/>
</dbReference>
<protein>
    <submittedName>
        <fullName evidence="4">GNAT superfamily N-acetyltransferase</fullName>
    </submittedName>
</protein>
<sequence length="169" mass="18383">MDDIEVRPALPEEWAAVGGLRWDYLQELEGEADASRDSFAAQFAAWAATHTSHQCFVAVSPGRVLGMAWLAVTDRVPSARKFERASGDLQCAYVAPDQRNRGIGGQLIEAVLARAAELGLERVTVHSSPRAVAVYERHGFTSDDDRLLHAFIAPTDIFAARKAGPPAVR</sequence>
<gene>
    <name evidence="4" type="ORF">BJ963_001713</name>
</gene>
<name>A0A852T0C2_9MICO</name>
<feature type="domain" description="N-acetyltransferase" evidence="3">
    <location>
        <begin position="4"/>
        <end position="164"/>
    </location>
</feature>
<evidence type="ECO:0000313" key="4">
    <source>
        <dbReference type="EMBL" id="NYD74194.1"/>
    </source>
</evidence>
<evidence type="ECO:0000259" key="3">
    <source>
        <dbReference type="PROSITE" id="PS51186"/>
    </source>
</evidence>
<dbReference type="InterPro" id="IPR016181">
    <property type="entry name" value="Acyl_CoA_acyltransferase"/>
</dbReference>
<evidence type="ECO:0000256" key="2">
    <source>
        <dbReference type="ARBA" id="ARBA00023315"/>
    </source>
</evidence>
<dbReference type="InterPro" id="IPR050832">
    <property type="entry name" value="Bact_Acetyltransf"/>
</dbReference>
<dbReference type="Pfam" id="PF00583">
    <property type="entry name" value="Acetyltransf_1"/>
    <property type="match status" value="1"/>
</dbReference>
<dbReference type="EMBL" id="JACCBJ010000001">
    <property type="protein sequence ID" value="NYD74194.1"/>
    <property type="molecule type" value="Genomic_DNA"/>
</dbReference>
<dbReference type="SUPFAM" id="SSF55729">
    <property type="entry name" value="Acyl-CoA N-acyltransferases (Nat)"/>
    <property type="match status" value="1"/>
</dbReference>
<evidence type="ECO:0000313" key="5">
    <source>
        <dbReference type="Proteomes" id="UP000589620"/>
    </source>
</evidence>
<dbReference type="Proteomes" id="UP000589620">
    <property type="component" value="Unassembled WGS sequence"/>
</dbReference>
<keyword evidence="1 4" id="KW-0808">Transferase</keyword>
<reference evidence="4 5" key="1">
    <citation type="submission" date="2020-07" db="EMBL/GenBank/DDBJ databases">
        <title>Sequencing the genomes of 1000 actinobacteria strains.</title>
        <authorList>
            <person name="Klenk H.-P."/>
        </authorList>
    </citation>
    <scope>NUCLEOTIDE SEQUENCE [LARGE SCALE GENOMIC DNA]</scope>
    <source>
        <strain evidence="4 5">DSM 23871</strain>
    </source>
</reference>
<dbReference type="PROSITE" id="PS51186">
    <property type="entry name" value="GNAT"/>
    <property type="match status" value="1"/>
</dbReference>
<keyword evidence="5" id="KW-1185">Reference proteome</keyword>
<dbReference type="CDD" id="cd04301">
    <property type="entry name" value="NAT_SF"/>
    <property type="match status" value="1"/>
</dbReference>
<keyword evidence="2" id="KW-0012">Acyltransferase</keyword>
<dbReference type="RefSeq" id="WP_179456004.1">
    <property type="nucleotide sequence ID" value="NZ_BAAAPX010000001.1"/>
</dbReference>
<proteinExistence type="predicted"/>